<feature type="non-terminal residue" evidence="2">
    <location>
        <position position="1"/>
    </location>
</feature>
<accession>A0A8J4B1A2</accession>
<protein>
    <submittedName>
        <fullName evidence="2">Uncharacterized protein</fullName>
    </submittedName>
</protein>
<feature type="compositionally biased region" description="Low complexity" evidence="1">
    <location>
        <begin position="417"/>
        <end position="432"/>
    </location>
</feature>
<dbReference type="EMBL" id="BNCO01000011">
    <property type="protein sequence ID" value="GIL51510.1"/>
    <property type="molecule type" value="Genomic_DNA"/>
</dbReference>
<gene>
    <name evidence="2" type="ORF">Vafri_7481</name>
</gene>
<keyword evidence="3" id="KW-1185">Reference proteome</keyword>
<dbReference type="Proteomes" id="UP000747399">
    <property type="component" value="Unassembled WGS sequence"/>
</dbReference>
<organism evidence="2 3">
    <name type="scientific">Volvox africanus</name>
    <dbReference type="NCBI Taxonomy" id="51714"/>
    <lineage>
        <taxon>Eukaryota</taxon>
        <taxon>Viridiplantae</taxon>
        <taxon>Chlorophyta</taxon>
        <taxon>core chlorophytes</taxon>
        <taxon>Chlorophyceae</taxon>
        <taxon>CS clade</taxon>
        <taxon>Chlamydomonadales</taxon>
        <taxon>Volvocaceae</taxon>
        <taxon>Volvox</taxon>
    </lineage>
</organism>
<feature type="region of interest" description="Disordered" evidence="1">
    <location>
        <begin position="360"/>
        <end position="432"/>
    </location>
</feature>
<feature type="region of interest" description="Disordered" evidence="1">
    <location>
        <begin position="169"/>
        <end position="224"/>
    </location>
</feature>
<evidence type="ECO:0000313" key="2">
    <source>
        <dbReference type="EMBL" id="GIL51510.1"/>
    </source>
</evidence>
<feature type="compositionally biased region" description="Polar residues" evidence="1">
    <location>
        <begin position="75"/>
        <end position="99"/>
    </location>
</feature>
<reference evidence="2" key="1">
    <citation type="journal article" date="2021" name="Proc. Natl. Acad. Sci. U.S.A.">
        <title>Three genomes in the algal genus Volvox reveal the fate of a haploid sex-determining region after a transition to homothallism.</title>
        <authorList>
            <person name="Yamamoto K."/>
            <person name="Hamaji T."/>
            <person name="Kawai-Toyooka H."/>
            <person name="Matsuzaki R."/>
            <person name="Takahashi F."/>
            <person name="Nishimura Y."/>
            <person name="Kawachi M."/>
            <person name="Noguchi H."/>
            <person name="Minakuchi Y."/>
            <person name="Umen J.G."/>
            <person name="Toyoda A."/>
            <person name="Nozaki H."/>
        </authorList>
    </citation>
    <scope>NUCLEOTIDE SEQUENCE</scope>
    <source>
        <strain evidence="2">NIES-3780</strain>
    </source>
</reference>
<evidence type="ECO:0000256" key="1">
    <source>
        <dbReference type="SAM" id="MobiDB-lite"/>
    </source>
</evidence>
<feature type="compositionally biased region" description="Gly residues" evidence="1">
    <location>
        <begin position="187"/>
        <end position="196"/>
    </location>
</feature>
<name>A0A8J4B1A2_9CHLO</name>
<sequence length="432" mass="45761">NNNNNNSGSSSSSTPALPWRVLRGWGTEGLPPLYVYMTALPGLQIRIPQQQPFPLTRRRRHHHHHRCCRCRCQVEQRQSAGRSTPQQPSSRLSITTSAGNKEGSTRPVSSASRGRGEGESEVVVIFPSYNETYLIMMEKHNALHHLPYEQLEPAGAQQHADTFAATPVVETLPPPVPESSSSVVMTSGGGNGGGSPSAGKEQQRPRRGRRGLDAAASLEDKKSHVLTEATAETALPPPEAASVTKGASAAGAESLAAAHRCVASGWQVALSAREAALNARESTIQAREASLAARETAISSRESALASLEAAMRTIAVHLQLLPPSAEAMTAGPVTSGTTAADTAIPGACIAQHAVPAEATTGLKGGNGSKSLTSTQRRRQQRARARRREQAPVELEDQYDAEALPVLERPQQGGLEDGTQQHTGQGGQEDQL</sequence>
<evidence type="ECO:0000313" key="3">
    <source>
        <dbReference type="Proteomes" id="UP000747399"/>
    </source>
</evidence>
<feature type="compositionally biased region" description="Basic residues" evidence="1">
    <location>
        <begin position="376"/>
        <end position="387"/>
    </location>
</feature>
<feature type="region of interest" description="Disordered" evidence="1">
    <location>
        <begin position="75"/>
        <end position="119"/>
    </location>
</feature>
<proteinExistence type="predicted"/>
<dbReference type="AlphaFoldDB" id="A0A8J4B1A2"/>
<comment type="caution">
    <text evidence="2">The sequence shown here is derived from an EMBL/GenBank/DDBJ whole genome shotgun (WGS) entry which is preliminary data.</text>
</comment>